<name>A0A9Q3ZP93_9RHOB</name>
<proteinExistence type="predicted"/>
<dbReference type="AlphaFoldDB" id="A0A9Q3ZP93"/>
<sequence length="523" mass="54594">MPTASELPIDTSASALDMADAMFGSGIEVVTASYSGATSASGIYSNGDSVAPDITPSDSGVILSTGNATSITNSSGDANVSAGTSTNHGLAGDAQLSEMAGAQTYDASVFEASFIPEGSTLTMQVVFSSEEYLEYVGSGFNDAVGIWVNGVKAELTVGDGDITIDSINDQSNSNLYVDNPASGEIANTEMDGFTVTLTLKAPVNPGEVNTIKIAIADSGDGAYDSNLLIAGDSIQTALIAEDDSVEITGGNAETVDVLANDSSSAGGTLTITKINGQTVSAGDTVTLPTGETVLLNPDGTFTIDSDGSEESSNSFSYEVTDSAGNTDTGFVTVKTTPCFVAGTPIRVPNGRVPVETLEIGDLVMTRDNGPQPLRWIGRTTRLSKGIDAPVLIQRNALGRHGPVAVSPNHRVMLEMSRSELLFGSREVLVKAKDLVNGRDIKRCTDGLPVTYVHLLFDRHEVIWANGLESESYHPGDMSIGAFDTATRSEILRLMPDLSAPDYGYGPAARPALRSYEVRALMRA</sequence>
<organism evidence="2 3">
    <name type="scientific">Ruegeria pomeroyi</name>
    <dbReference type="NCBI Taxonomy" id="89184"/>
    <lineage>
        <taxon>Bacteria</taxon>
        <taxon>Pseudomonadati</taxon>
        <taxon>Pseudomonadota</taxon>
        <taxon>Alphaproteobacteria</taxon>
        <taxon>Rhodobacterales</taxon>
        <taxon>Roseobacteraceae</taxon>
        <taxon>Ruegeria</taxon>
    </lineage>
</organism>
<dbReference type="SUPFAM" id="SSF51294">
    <property type="entry name" value="Hedgehog/intein (Hint) domain"/>
    <property type="match status" value="1"/>
</dbReference>
<dbReference type="InterPro" id="IPR028992">
    <property type="entry name" value="Hedgehog/Intein_dom"/>
</dbReference>
<gene>
    <name evidence="2" type="ORF">KBY27_13545</name>
</gene>
<comment type="caution">
    <text evidence="2">The sequence shown here is derived from an EMBL/GenBank/DDBJ whole genome shotgun (WGS) entry which is preliminary data.</text>
</comment>
<accession>A0A9Q3ZP93</accession>
<protein>
    <submittedName>
        <fullName evidence="2">Choice-of-anchor L domain-containing protein</fullName>
    </submittedName>
</protein>
<reference evidence="2" key="1">
    <citation type="journal article" date="2021" name="Environ. Microbiol.">
        <title>Cryptic niche differentiation of novel sediment ecotypes of Rugeria pomeroyi correlates with nitrate respiration.</title>
        <authorList>
            <person name="Lin X."/>
            <person name="McNichol J."/>
            <person name="Chu X."/>
            <person name="Qian Y."/>
            <person name="Luo H."/>
        </authorList>
    </citation>
    <scope>NUCLEOTIDE SEQUENCE</scope>
    <source>
        <strain evidence="2">SZCCDBB064</strain>
    </source>
</reference>
<dbReference type="Proteomes" id="UP000813672">
    <property type="component" value="Unassembled WGS sequence"/>
</dbReference>
<dbReference type="EMBL" id="JAGQAF010000008">
    <property type="protein sequence ID" value="MCE8538469.1"/>
    <property type="molecule type" value="Genomic_DNA"/>
</dbReference>
<dbReference type="InterPro" id="IPR036844">
    <property type="entry name" value="Hint_dom_sf"/>
</dbReference>
<dbReference type="Pfam" id="PF17963">
    <property type="entry name" value="Big_9"/>
    <property type="match status" value="1"/>
</dbReference>
<evidence type="ECO:0000313" key="3">
    <source>
        <dbReference type="Proteomes" id="UP000813672"/>
    </source>
</evidence>
<evidence type="ECO:0000259" key="1">
    <source>
        <dbReference type="Pfam" id="PF13403"/>
    </source>
</evidence>
<dbReference type="NCBIfam" id="NF038133">
    <property type="entry name" value="choice_anch_L"/>
    <property type="match status" value="1"/>
</dbReference>
<feature type="domain" description="Hedgehog/Intein (Hint)" evidence="1">
    <location>
        <begin position="337"/>
        <end position="476"/>
    </location>
</feature>
<dbReference type="Pfam" id="PF13403">
    <property type="entry name" value="Hint_2"/>
    <property type="match status" value="1"/>
</dbReference>
<dbReference type="InterPro" id="IPR049804">
    <property type="entry name" value="Choice_anch_L"/>
</dbReference>
<dbReference type="Gene3D" id="2.170.16.10">
    <property type="entry name" value="Hedgehog/Intein (Hint) domain"/>
    <property type="match status" value="1"/>
</dbReference>
<evidence type="ECO:0000313" key="2">
    <source>
        <dbReference type="EMBL" id="MCE8538469.1"/>
    </source>
</evidence>